<dbReference type="InterPro" id="IPR037523">
    <property type="entry name" value="VOC_core"/>
</dbReference>
<proteinExistence type="predicted"/>
<dbReference type="PANTHER" id="PTHR21366:SF14">
    <property type="entry name" value="GLYOXALASE DOMAIN-CONTAINING PROTEIN 5"/>
    <property type="match status" value="1"/>
</dbReference>
<dbReference type="CDD" id="cd07244">
    <property type="entry name" value="FosA"/>
    <property type="match status" value="1"/>
</dbReference>
<evidence type="ECO:0000256" key="1">
    <source>
        <dbReference type="ARBA" id="ARBA00022723"/>
    </source>
</evidence>
<dbReference type="SUPFAM" id="SSF54593">
    <property type="entry name" value="Glyoxalase/Bleomycin resistance protein/Dihydroxybiphenyl dioxygenase"/>
    <property type="match status" value="1"/>
</dbReference>
<evidence type="ECO:0000313" key="4">
    <source>
        <dbReference type="Proteomes" id="UP000007113"/>
    </source>
</evidence>
<sequence length="139" mass="15758">MISGINHITFAVSDLDRSFHFYSQLLGLRPIAKWYKGAYLEAGTDWVCLTLDPEARTASLPEYTHTAFTVSTPEFSRLVEQLQKAQVICWQDNRSPGASFYFLDPDGHKLEIHVSNLEDRLRSLKANPPKDLTLFVDVG</sequence>
<organism evidence="3 4">
    <name type="scientific">Granulicella mallensis (strain ATCC BAA-1857 / DSM 23137 / MP5ACTX8)</name>
    <dbReference type="NCBI Taxonomy" id="682795"/>
    <lineage>
        <taxon>Bacteria</taxon>
        <taxon>Pseudomonadati</taxon>
        <taxon>Acidobacteriota</taxon>
        <taxon>Terriglobia</taxon>
        <taxon>Terriglobales</taxon>
        <taxon>Acidobacteriaceae</taxon>
        <taxon>Granulicella</taxon>
    </lineage>
</organism>
<dbReference type="GO" id="GO:0046872">
    <property type="term" value="F:metal ion binding"/>
    <property type="evidence" value="ECO:0007669"/>
    <property type="project" value="UniProtKB-KW"/>
</dbReference>
<keyword evidence="1" id="KW-0479">Metal-binding</keyword>
<reference evidence="3 4" key="1">
    <citation type="submission" date="2011-11" db="EMBL/GenBank/DDBJ databases">
        <title>Complete sequence of Granulicella mallensis MP5ACTX8.</title>
        <authorList>
            <consortium name="US DOE Joint Genome Institute"/>
            <person name="Lucas S."/>
            <person name="Copeland A."/>
            <person name="Lapidus A."/>
            <person name="Cheng J.-F."/>
            <person name="Goodwin L."/>
            <person name="Pitluck S."/>
            <person name="Peters L."/>
            <person name="Lu M."/>
            <person name="Detter J.C."/>
            <person name="Han C."/>
            <person name="Tapia R."/>
            <person name="Land M."/>
            <person name="Hauser L."/>
            <person name="Kyrpides N."/>
            <person name="Ivanova N."/>
            <person name="Mikhailova N."/>
            <person name="Pagani I."/>
            <person name="Rawat S."/>
            <person name="Mannisto M."/>
            <person name="Haggblom M."/>
            <person name="Woyke T."/>
        </authorList>
    </citation>
    <scope>NUCLEOTIDE SEQUENCE [LARGE SCALE GENOMIC DNA]</scope>
    <source>
        <strain evidence="4">ATCC BAA-1857 / DSM 23137 / MP5ACTX8</strain>
    </source>
</reference>
<evidence type="ECO:0000259" key="2">
    <source>
        <dbReference type="PROSITE" id="PS51819"/>
    </source>
</evidence>
<accession>G8NPB3</accession>
<dbReference type="PANTHER" id="PTHR21366">
    <property type="entry name" value="GLYOXALASE FAMILY PROTEIN"/>
    <property type="match status" value="1"/>
</dbReference>
<dbReference type="InterPro" id="IPR050383">
    <property type="entry name" value="GlyoxalaseI/FosfomycinResist"/>
</dbReference>
<dbReference type="KEGG" id="gma:AciX8_0481"/>
<keyword evidence="4" id="KW-1185">Reference proteome</keyword>
<evidence type="ECO:0000313" key="3">
    <source>
        <dbReference type="EMBL" id="AEU34833.1"/>
    </source>
</evidence>
<keyword evidence="3" id="KW-0808">Transferase</keyword>
<dbReference type="GO" id="GO:0004364">
    <property type="term" value="F:glutathione transferase activity"/>
    <property type="evidence" value="ECO:0007669"/>
    <property type="project" value="UniProtKB-EC"/>
</dbReference>
<dbReference type="PROSITE" id="PS51819">
    <property type="entry name" value="VOC"/>
    <property type="match status" value="1"/>
</dbReference>
<dbReference type="HOGENOM" id="CLU_121356_0_0_0"/>
<dbReference type="InterPro" id="IPR004360">
    <property type="entry name" value="Glyas_Fos-R_dOase_dom"/>
</dbReference>
<dbReference type="EMBL" id="CP003130">
    <property type="protein sequence ID" value="AEU34833.1"/>
    <property type="molecule type" value="Genomic_DNA"/>
</dbReference>
<dbReference type="eggNOG" id="COG0346">
    <property type="taxonomic scope" value="Bacteria"/>
</dbReference>
<dbReference type="GO" id="GO:0004462">
    <property type="term" value="F:lactoylglutathione lyase activity"/>
    <property type="evidence" value="ECO:0007669"/>
    <property type="project" value="InterPro"/>
</dbReference>
<dbReference type="InterPro" id="IPR018146">
    <property type="entry name" value="Glyoxalase_1_CS"/>
</dbReference>
<dbReference type="Proteomes" id="UP000007113">
    <property type="component" value="Chromosome"/>
</dbReference>
<dbReference type="OrthoDB" id="9796521at2"/>
<dbReference type="Pfam" id="PF00903">
    <property type="entry name" value="Glyoxalase"/>
    <property type="match status" value="1"/>
</dbReference>
<gene>
    <name evidence="3" type="ordered locus">AciX8_0481</name>
</gene>
<name>G8NPB3_GRAMM</name>
<dbReference type="AlphaFoldDB" id="G8NPB3"/>
<protein>
    <submittedName>
        <fullName evidence="3">Glutathione transferase</fullName>
        <ecNumber evidence="3">2.5.1.18</ecNumber>
    </submittedName>
</protein>
<dbReference type="PROSITE" id="PS00934">
    <property type="entry name" value="GLYOXALASE_I_1"/>
    <property type="match status" value="1"/>
</dbReference>
<dbReference type="RefSeq" id="WP_014263717.1">
    <property type="nucleotide sequence ID" value="NC_016631.1"/>
</dbReference>
<dbReference type="Gene3D" id="3.10.180.10">
    <property type="entry name" value="2,3-Dihydroxybiphenyl 1,2-Dioxygenase, domain 1"/>
    <property type="match status" value="1"/>
</dbReference>
<dbReference type="EC" id="2.5.1.18" evidence="3"/>
<feature type="domain" description="VOC" evidence="2">
    <location>
        <begin position="4"/>
        <end position="115"/>
    </location>
</feature>
<dbReference type="InterPro" id="IPR029068">
    <property type="entry name" value="Glyas_Bleomycin-R_OHBP_Dase"/>
</dbReference>
<dbReference type="STRING" id="682795.AciX8_0481"/>